<evidence type="ECO:0000256" key="1">
    <source>
        <dbReference type="SAM" id="MobiDB-lite"/>
    </source>
</evidence>
<gene>
    <name evidence="2" type="ORF">Tci_925404</name>
</gene>
<organism evidence="2">
    <name type="scientific">Tanacetum cinerariifolium</name>
    <name type="common">Dalmatian daisy</name>
    <name type="synonym">Chrysanthemum cinerariifolium</name>
    <dbReference type="NCBI Taxonomy" id="118510"/>
    <lineage>
        <taxon>Eukaryota</taxon>
        <taxon>Viridiplantae</taxon>
        <taxon>Streptophyta</taxon>
        <taxon>Embryophyta</taxon>
        <taxon>Tracheophyta</taxon>
        <taxon>Spermatophyta</taxon>
        <taxon>Magnoliopsida</taxon>
        <taxon>eudicotyledons</taxon>
        <taxon>Gunneridae</taxon>
        <taxon>Pentapetalae</taxon>
        <taxon>asterids</taxon>
        <taxon>campanulids</taxon>
        <taxon>Asterales</taxon>
        <taxon>Asteraceae</taxon>
        <taxon>Asteroideae</taxon>
        <taxon>Anthemideae</taxon>
        <taxon>Anthemidinae</taxon>
        <taxon>Tanacetum</taxon>
    </lineage>
</organism>
<feature type="compositionally biased region" description="Basic and acidic residues" evidence="1">
    <location>
        <begin position="21"/>
        <end position="35"/>
    </location>
</feature>
<comment type="caution">
    <text evidence="2">The sequence shown here is derived from an EMBL/GenBank/DDBJ whole genome shotgun (WGS) entry which is preliminary data.</text>
</comment>
<dbReference type="EMBL" id="BKCJ011794201">
    <property type="protein sequence ID" value="GFD53435.1"/>
    <property type="molecule type" value="Genomic_DNA"/>
</dbReference>
<protein>
    <submittedName>
        <fullName evidence="2">Uncharacterized protein</fullName>
    </submittedName>
</protein>
<dbReference type="AlphaFoldDB" id="A0A699X110"/>
<proteinExistence type="predicted"/>
<name>A0A699X110_TANCI</name>
<evidence type="ECO:0000313" key="2">
    <source>
        <dbReference type="EMBL" id="GFD53435.1"/>
    </source>
</evidence>
<sequence>LFPLWSSSSKDLQNTDGDATFEVKEPKFEGKKPESEFYVSPSSSAQKKKYDDKTKKEAKGKIPVKLGYKI</sequence>
<reference evidence="2" key="1">
    <citation type="journal article" date="2019" name="Sci. Rep.">
        <title>Draft genome of Tanacetum cinerariifolium, the natural source of mosquito coil.</title>
        <authorList>
            <person name="Yamashiro T."/>
            <person name="Shiraishi A."/>
            <person name="Satake H."/>
            <person name="Nakayama K."/>
        </authorList>
    </citation>
    <scope>NUCLEOTIDE SEQUENCE</scope>
</reference>
<feature type="region of interest" description="Disordered" evidence="1">
    <location>
        <begin position="1"/>
        <end position="56"/>
    </location>
</feature>
<feature type="non-terminal residue" evidence="2">
    <location>
        <position position="1"/>
    </location>
</feature>
<accession>A0A699X110</accession>
<feature type="compositionally biased region" description="Polar residues" evidence="1">
    <location>
        <begin position="1"/>
        <end position="17"/>
    </location>
</feature>